<evidence type="ECO:0000313" key="2">
    <source>
        <dbReference type="EMBL" id="ATA54310.1"/>
    </source>
</evidence>
<dbReference type="Proteomes" id="UP000217154">
    <property type="component" value="Chromosome"/>
</dbReference>
<organism evidence="2 3">
    <name type="scientific">Variovorax boronicumulans</name>
    <dbReference type="NCBI Taxonomy" id="436515"/>
    <lineage>
        <taxon>Bacteria</taxon>
        <taxon>Pseudomonadati</taxon>
        <taxon>Pseudomonadota</taxon>
        <taxon>Betaproteobacteria</taxon>
        <taxon>Burkholderiales</taxon>
        <taxon>Comamonadaceae</taxon>
        <taxon>Variovorax</taxon>
    </lineage>
</organism>
<reference evidence="2 3" key="1">
    <citation type="submission" date="2017-09" db="EMBL/GenBank/DDBJ databases">
        <title>The diverse metabolic capabilities of V. boronicumulans make it an excellent choice for continued studies on novel biodegradation.</title>
        <authorList>
            <person name="Sun S."/>
        </authorList>
    </citation>
    <scope>NUCLEOTIDE SEQUENCE [LARGE SCALE GENOMIC DNA]</scope>
    <source>
        <strain evidence="2 3">J1</strain>
    </source>
</reference>
<sequence>MTTANPPAPSAQVLFFSSRQHPLQSRPRTTGKTGRISNWPFRVTREHGHDDSNEQDDIRVQAARVIRTTAAHWWPPEP</sequence>
<dbReference type="EMBL" id="CP023284">
    <property type="protein sequence ID" value="ATA54310.1"/>
    <property type="molecule type" value="Genomic_DNA"/>
</dbReference>
<gene>
    <name evidence="2" type="ORF">CKY39_14565</name>
</gene>
<protein>
    <submittedName>
        <fullName evidence="2">Uncharacterized protein</fullName>
    </submittedName>
</protein>
<proteinExistence type="predicted"/>
<name>A0A250DJ00_9BURK</name>
<evidence type="ECO:0000256" key="1">
    <source>
        <dbReference type="SAM" id="MobiDB-lite"/>
    </source>
</evidence>
<dbReference type="AlphaFoldDB" id="A0A250DJ00"/>
<evidence type="ECO:0000313" key="3">
    <source>
        <dbReference type="Proteomes" id="UP000217154"/>
    </source>
</evidence>
<accession>A0A250DJ00</accession>
<dbReference type="RefSeq" id="WP_095744954.1">
    <property type="nucleotide sequence ID" value="NZ_CP023284.1"/>
</dbReference>
<dbReference type="KEGG" id="vbo:CKY39_14565"/>
<feature type="region of interest" description="Disordered" evidence="1">
    <location>
        <begin position="16"/>
        <end position="36"/>
    </location>
</feature>